<dbReference type="Gene3D" id="3.40.50.720">
    <property type="entry name" value="NAD(P)-binding Rossmann-like Domain"/>
    <property type="match status" value="1"/>
</dbReference>
<evidence type="ECO:0000313" key="5">
    <source>
        <dbReference type="EMBL" id="CAK9201192.1"/>
    </source>
</evidence>
<evidence type="ECO:0000256" key="2">
    <source>
        <dbReference type="ARBA" id="ARBA00023128"/>
    </source>
</evidence>
<dbReference type="InterPro" id="IPR036291">
    <property type="entry name" value="NAD(P)-bd_dom_sf"/>
</dbReference>
<sequence length="313" mass="34485">MPKENPSTRSKVLVEGKEKREEDGEMLRHISSSVSILRCLLIFFLEVWVICITADNNNNNICKERSWCKQTHMTTEEGSSPMSAFVIGGTGLVGRKLVAELAQSHLFQRIVTVGRRPVPYDGPGKEKLEQHVVDFDKIDENKDLFADIDVGFNTMGTTRADAGSAENFVKIDHDIPLHVARLFKEANPSKPTHFCLLTSAGSSATSSFLYPRTKGLLEKHITELGFTHVSIFRPAMLLHDGEKREKPRMVEGVFGIICKTLNPLTGGRAGSGISTVAKAMTKVAEKGIGGDASSQTTVDVYDNRQIIKLAEEQ</sequence>
<dbReference type="PANTHER" id="PTHR14097">
    <property type="entry name" value="OXIDOREDUCTASE HTATIP2"/>
    <property type="match status" value="1"/>
</dbReference>
<name>A0ABP0TNM6_9BRYO</name>
<dbReference type="InterPro" id="IPR001509">
    <property type="entry name" value="Epimerase_deHydtase"/>
</dbReference>
<evidence type="ECO:0000256" key="1">
    <source>
        <dbReference type="ARBA" id="ARBA00004370"/>
    </source>
</evidence>
<dbReference type="EMBL" id="OZ019905">
    <property type="protein sequence ID" value="CAK9201192.1"/>
    <property type="molecule type" value="Genomic_DNA"/>
</dbReference>
<organism evidence="5 6">
    <name type="scientific">Sphagnum troendelagicum</name>
    <dbReference type="NCBI Taxonomy" id="128251"/>
    <lineage>
        <taxon>Eukaryota</taxon>
        <taxon>Viridiplantae</taxon>
        <taxon>Streptophyta</taxon>
        <taxon>Embryophyta</taxon>
        <taxon>Bryophyta</taxon>
        <taxon>Sphagnophytina</taxon>
        <taxon>Sphagnopsida</taxon>
        <taxon>Sphagnales</taxon>
        <taxon>Sphagnaceae</taxon>
        <taxon>Sphagnum</taxon>
    </lineage>
</organism>
<feature type="domain" description="NAD-dependent epimerase/dehydratase" evidence="4">
    <location>
        <begin position="85"/>
        <end position="193"/>
    </location>
</feature>
<accession>A0ABP0TNM6</accession>
<dbReference type="Pfam" id="PF01370">
    <property type="entry name" value="Epimerase"/>
    <property type="match status" value="1"/>
</dbReference>
<keyword evidence="6" id="KW-1185">Reference proteome</keyword>
<comment type="subcellular location">
    <subcellularLocation>
        <location evidence="1">Membrane</location>
    </subcellularLocation>
</comment>
<gene>
    <name evidence="5" type="ORF">CSSPTR1EN2_LOCUS5784</name>
</gene>
<evidence type="ECO:0000256" key="3">
    <source>
        <dbReference type="ARBA" id="ARBA00023136"/>
    </source>
</evidence>
<keyword evidence="2" id="KW-0496">Mitochondrion</keyword>
<proteinExistence type="predicted"/>
<evidence type="ECO:0000313" key="6">
    <source>
        <dbReference type="Proteomes" id="UP001497512"/>
    </source>
</evidence>
<dbReference type="PANTHER" id="PTHR14097:SF7">
    <property type="entry name" value="OXIDOREDUCTASE HTATIP2"/>
    <property type="match status" value="1"/>
</dbReference>
<reference evidence="5" key="1">
    <citation type="submission" date="2024-02" db="EMBL/GenBank/DDBJ databases">
        <authorList>
            <consortium name="ELIXIR-Norway"/>
            <consortium name="Elixir Norway"/>
        </authorList>
    </citation>
    <scope>NUCLEOTIDE SEQUENCE</scope>
</reference>
<evidence type="ECO:0000259" key="4">
    <source>
        <dbReference type="Pfam" id="PF01370"/>
    </source>
</evidence>
<dbReference type="SUPFAM" id="SSF51735">
    <property type="entry name" value="NAD(P)-binding Rossmann-fold domains"/>
    <property type="match status" value="1"/>
</dbReference>
<keyword evidence="3" id="KW-0472">Membrane</keyword>
<protein>
    <recommendedName>
        <fullName evidence="4">NAD-dependent epimerase/dehydratase domain-containing protein</fullName>
    </recommendedName>
</protein>
<dbReference type="Proteomes" id="UP001497512">
    <property type="component" value="Chromosome 13"/>
</dbReference>